<gene>
    <name evidence="1" type="ORF">HMPREF0591_0506</name>
</gene>
<dbReference type="HOGENOM" id="CLU_2570090_0_0_11"/>
<protein>
    <submittedName>
        <fullName evidence="1">Uncharacterized protein</fullName>
    </submittedName>
</protein>
<organism evidence="1 2">
    <name type="scientific">Mycobacterium parascrofulaceum ATCC BAA-614</name>
    <dbReference type="NCBI Taxonomy" id="525368"/>
    <lineage>
        <taxon>Bacteria</taxon>
        <taxon>Bacillati</taxon>
        <taxon>Actinomycetota</taxon>
        <taxon>Actinomycetes</taxon>
        <taxon>Mycobacteriales</taxon>
        <taxon>Mycobacteriaceae</taxon>
        <taxon>Mycobacterium</taxon>
        <taxon>Mycobacterium simiae complex</taxon>
    </lineage>
</organism>
<evidence type="ECO:0000313" key="1">
    <source>
        <dbReference type="EMBL" id="EFG79529.1"/>
    </source>
</evidence>
<reference evidence="1 2" key="1">
    <citation type="submission" date="2010-04" db="EMBL/GenBank/DDBJ databases">
        <authorList>
            <person name="Muzny D."/>
            <person name="Qin X."/>
            <person name="Deng J."/>
            <person name="Jiang H."/>
            <person name="Liu Y."/>
            <person name="Qu J."/>
            <person name="Song X.-Z."/>
            <person name="Zhang L."/>
            <person name="Thornton R."/>
            <person name="Coyle M."/>
            <person name="Francisco L."/>
            <person name="Jackson L."/>
            <person name="Javaid M."/>
            <person name="Korchina V."/>
            <person name="Kovar C."/>
            <person name="Mata R."/>
            <person name="Mathew T."/>
            <person name="Ngo R."/>
            <person name="Nguyen L."/>
            <person name="Nguyen N."/>
            <person name="Okwuonu G."/>
            <person name="Ongeri F."/>
            <person name="Pham C."/>
            <person name="Simmons D."/>
            <person name="Wilczek-Boney K."/>
            <person name="Hale W."/>
            <person name="Jakkamsetti A."/>
            <person name="Pham P."/>
            <person name="Ruth R."/>
            <person name="San Lucas F."/>
            <person name="Warren J."/>
            <person name="Zhang J."/>
            <person name="Zhao Z."/>
            <person name="Zhou C."/>
            <person name="Zhu D."/>
            <person name="Lee S."/>
            <person name="Bess C."/>
            <person name="Blankenburg K."/>
            <person name="Forbes L."/>
            <person name="Fu Q."/>
            <person name="Gubbala S."/>
            <person name="Hirani K."/>
            <person name="Jayaseelan J.C."/>
            <person name="Lara F."/>
            <person name="Munidasa M."/>
            <person name="Palculict T."/>
            <person name="Patil S."/>
            <person name="Pu L.-L."/>
            <person name="Saada N."/>
            <person name="Tang L."/>
            <person name="Weissenberger G."/>
            <person name="Zhu Y."/>
            <person name="Hemphill L."/>
            <person name="Shang Y."/>
            <person name="Youmans B."/>
            <person name="Ayvaz T."/>
            <person name="Ross M."/>
            <person name="Santibanez J."/>
            <person name="Aqrawi P."/>
            <person name="Gross S."/>
            <person name="Joshi V."/>
            <person name="Fowler G."/>
            <person name="Nazareth L."/>
            <person name="Reid J."/>
            <person name="Worley K."/>
            <person name="Petrosino J."/>
            <person name="Highlander S."/>
            <person name="Gibbs R."/>
        </authorList>
    </citation>
    <scope>NUCLEOTIDE SEQUENCE [LARGE SCALE GENOMIC DNA]</scope>
    <source>
        <strain evidence="1 2">ATCC BAA-614</strain>
    </source>
</reference>
<comment type="caution">
    <text evidence="1">The sequence shown here is derived from an EMBL/GenBank/DDBJ whole genome shotgun (WGS) entry which is preliminary data.</text>
</comment>
<evidence type="ECO:0000313" key="2">
    <source>
        <dbReference type="Proteomes" id="UP000003653"/>
    </source>
</evidence>
<name>D5P2W2_9MYCO</name>
<dbReference type="Proteomes" id="UP000003653">
    <property type="component" value="Unassembled WGS sequence"/>
</dbReference>
<dbReference type="eggNOG" id="ENOG5030UWH">
    <property type="taxonomic scope" value="Bacteria"/>
</dbReference>
<keyword evidence="2" id="KW-1185">Reference proteome</keyword>
<dbReference type="EMBL" id="ADNV01000067">
    <property type="protein sequence ID" value="EFG79529.1"/>
    <property type="molecule type" value="Genomic_DNA"/>
</dbReference>
<accession>D5P2W2</accession>
<dbReference type="AlphaFoldDB" id="D5P2W2"/>
<proteinExistence type="predicted"/>
<sequence>MIGFANGSYGLFTAPFDRTVGHVFASTKGCLMAALKRFVLASMLFLAAMLMDGCGAACGEPGWLLRVAGDTIGNDATGLNVSASDQICITRSFGD</sequence>